<feature type="transmembrane region" description="Helical" evidence="1">
    <location>
        <begin position="20"/>
        <end position="41"/>
    </location>
</feature>
<evidence type="ECO:0000313" key="2">
    <source>
        <dbReference type="EMBL" id="AWL97365.1"/>
    </source>
</evidence>
<dbReference type="Proteomes" id="UP000215703">
    <property type="component" value="Chromosome"/>
</dbReference>
<evidence type="ECO:0000256" key="1">
    <source>
        <dbReference type="SAM" id="Phobius"/>
    </source>
</evidence>
<keyword evidence="1" id="KW-0812">Transmembrane</keyword>
<organism evidence="2 3">
    <name type="scientific">Bradyrhizobium ottawaense</name>
    <dbReference type="NCBI Taxonomy" id="931866"/>
    <lineage>
        <taxon>Bacteria</taxon>
        <taxon>Pseudomonadati</taxon>
        <taxon>Pseudomonadota</taxon>
        <taxon>Alphaproteobacteria</taxon>
        <taxon>Hyphomicrobiales</taxon>
        <taxon>Nitrobacteraceae</taxon>
        <taxon>Bradyrhizobium</taxon>
    </lineage>
</organism>
<sequence length="81" mass="9555">MTWEMFPRDEQTRVFVQQRLLTTIVVHTLTLLLLTALSSLWGERKLWAGLLIYREVSTRGTIDCPDARLTRREARNHSRDD</sequence>
<accession>A0A2U8PHW0</accession>
<protein>
    <submittedName>
        <fullName evidence="2">Uncharacterized protein</fullName>
    </submittedName>
</protein>
<evidence type="ECO:0000313" key="3">
    <source>
        <dbReference type="Proteomes" id="UP000215703"/>
    </source>
</evidence>
<keyword evidence="1" id="KW-0472">Membrane</keyword>
<dbReference type="EMBL" id="CP029425">
    <property type="protein sequence ID" value="AWL97365.1"/>
    <property type="molecule type" value="Genomic_DNA"/>
</dbReference>
<name>A0A2U8PHW0_9BRAD</name>
<reference evidence="2 3" key="2">
    <citation type="journal article" date="2017" name="Syst. Appl. Microbiol.">
        <title>Soybeans inoculated with root zone soils of Canadian native legumes harbour diverse and novel Bradyrhizobium spp. that possess agricultural potential.</title>
        <authorList>
            <person name="Bromfield E.S.P."/>
            <person name="Cloutier S."/>
            <person name="Tambong J.T."/>
            <person name="Tran Thi T.V."/>
        </authorList>
    </citation>
    <scope>NUCLEOTIDE SEQUENCE [LARGE SCALE GENOMIC DNA]</scope>
    <source>
        <strain evidence="2 3">OO99</strain>
    </source>
</reference>
<keyword evidence="1" id="KW-1133">Transmembrane helix</keyword>
<reference evidence="2 3" key="1">
    <citation type="journal article" date="2014" name="Int. J. Syst. Evol. Microbiol.">
        <title>Bradyrhizobium ottawaense sp. nov., a symbiotic nitrogen fixing bacterium from root nodules of soybeans in Canada.</title>
        <authorList>
            <person name="Yu X."/>
            <person name="Cloutier S."/>
            <person name="Tambong J.T."/>
            <person name="Bromfield E.S."/>
        </authorList>
    </citation>
    <scope>NUCLEOTIDE SEQUENCE [LARGE SCALE GENOMIC DNA]</scope>
    <source>
        <strain evidence="2 3">OO99</strain>
    </source>
</reference>
<proteinExistence type="predicted"/>
<dbReference type="AlphaFoldDB" id="A0A2U8PHW0"/>
<gene>
    <name evidence="2" type="ORF">CIT37_38565</name>
</gene>